<name>A0A5C6X6I2_9DELT</name>
<dbReference type="SUPFAM" id="SSF46689">
    <property type="entry name" value="Homeodomain-like"/>
    <property type="match status" value="1"/>
</dbReference>
<dbReference type="EMBL" id="VOSM01000003">
    <property type="protein sequence ID" value="TXD37443.1"/>
    <property type="molecule type" value="Genomic_DNA"/>
</dbReference>
<evidence type="ECO:0000256" key="4">
    <source>
        <dbReference type="PROSITE-ProRule" id="PRU00335"/>
    </source>
</evidence>
<organism evidence="6 7">
    <name type="scientific">Lujinxingia vulgaris</name>
    <dbReference type="NCBI Taxonomy" id="2600176"/>
    <lineage>
        <taxon>Bacteria</taxon>
        <taxon>Deltaproteobacteria</taxon>
        <taxon>Bradymonadales</taxon>
        <taxon>Lujinxingiaceae</taxon>
        <taxon>Lujinxingia</taxon>
    </lineage>
</organism>
<dbReference type="Proteomes" id="UP000321412">
    <property type="component" value="Unassembled WGS sequence"/>
</dbReference>
<feature type="DNA-binding region" description="H-T-H motif" evidence="4">
    <location>
        <begin position="49"/>
        <end position="68"/>
    </location>
</feature>
<dbReference type="GO" id="GO:0003677">
    <property type="term" value="F:DNA binding"/>
    <property type="evidence" value="ECO:0007669"/>
    <property type="project" value="UniProtKB-UniRule"/>
</dbReference>
<dbReference type="SUPFAM" id="SSF48498">
    <property type="entry name" value="Tetracyclin repressor-like, C-terminal domain"/>
    <property type="match status" value="1"/>
</dbReference>
<dbReference type="Pfam" id="PF21993">
    <property type="entry name" value="TetR_C_13_2"/>
    <property type="match status" value="1"/>
</dbReference>
<dbReference type="InterPro" id="IPR001647">
    <property type="entry name" value="HTH_TetR"/>
</dbReference>
<dbReference type="InterPro" id="IPR009057">
    <property type="entry name" value="Homeodomain-like_sf"/>
</dbReference>
<gene>
    <name evidence="6" type="ORF">FRC98_07030</name>
</gene>
<evidence type="ECO:0000313" key="6">
    <source>
        <dbReference type="EMBL" id="TXD37443.1"/>
    </source>
</evidence>
<evidence type="ECO:0000256" key="2">
    <source>
        <dbReference type="ARBA" id="ARBA00023125"/>
    </source>
</evidence>
<comment type="caution">
    <text evidence="6">The sequence shown here is derived from an EMBL/GenBank/DDBJ whole genome shotgun (WGS) entry which is preliminary data.</text>
</comment>
<dbReference type="PANTHER" id="PTHR47506">
    <property type="entry name" value="TRANSCRIPTIONAL REGULATORY PROTEIN"/>
    <property type="match status" value="1"/>
</dbReference>
<feature type="domain" description="HTH tetR-type" evidence="5">
    <location>
        <begin position="26"/>
        <end position="86"/>
    </location>
</feature>
<reference evidence="6 7" key="1">
    <citation type="submission" date="2019-08" db="EMBL/GenBank/DDBJ databases">
        <title>Bradymonadales sp. TMQ4.</title>
        <authorList>
            <person name="Liang Q."/>
        </authorList>
    </citation>
    <scope>NUCLEOTIDE SEQUENCE [LARGE SCALE GENOMIC DNA]</scope>
    <source>
        <strain evidence="6 7">TMQ4</strain>
    </source>
</reference>
<proteinExistence type="predicted"/>
<sequence length="210" mass="23094">MMTGLHCGRACHRYSIDREIRMSKGDETREKMIETATRLFQSQGYAATGLKQILTESGTPRGSLYFHFPEGKEELAAEVVARHGEVFGQALEEVMNASPDAAQAAQQIVDLLARQCEATGCQTGCPVGAIAFEMANTSERLQRATREVFERWSAIFARCLSNEGMSSAEARQRAHAVICAIEGALILSRAYGDIGIFYDVRERLPALLSD</sequence>
<keyword evidence="7" id="KW-1185">Reference proteome</keyword>
<evidence type="ECO:0000313" key="7">
    <source>
        <dbReference type="Proteomes" id="UP000321412"/>
    </source>
</evidence>
<dbReference type="Pfam" id="PF00440">
    <property type="entry name" value="TetR_N"/>
    <property type="match status" value="1"/>
</dbReference>
<dbReference type="InterPro" id="IPR036271">
    <property type="entry name" value="Tet_transcr_reg_TetR-rel_C_sf"/>
</dbReference>
<dbReference type="Gene3D" id="1.10.357.10">
    <property type="entry name" value="Tetracycline Repressor, domain 2"/>
    <property type="match status" value="1"/>
</dbReference>
<keyword evidence="1" id="KW-0805">Transcription regulation</keyword>
<protein>
    <submittedName>
        <fullName evidence="6">TetR/AcrR family transcriptional regulator</fullName>
    </submittedName>
</protein>
<dbReference type="PRINTS" id="PR00455">
    <property type="entry name" value="HTHTETR"/>
</dbReference>
<accession>A0A5C6X6I2</accession>
<evidence type="ECO:0000259" key="5">
    <source>
        <dbReference type="PROSITE" id="PS50977"/>
    </source>
</evidence>
<dbReference type="AlphaFoldDB" id="A0A5C6X6I2"/>
<keyword evidence="2 4" id="KW-0238">DNA-binding</keyword>
<keyword evidence="3" id="KW-0804">Transcription</keyword>
<dbReference type="PANTHER" id="PTHR47506:SF3">
    <property type="entry name" value="HTH-TYPE TRANSCRIPTIONAL REGULATOR LMRA"/>
    <property type="match status" value="1"/>
</dbReference>
<evidence type="ECO:0000256" key="1">
    <source>
        <dbReference type="ARBA" id="ARBA00023015"/>
    </source>
</evidence>
<dbReference type="InterPro" id="IPR054156">
    <property type="entry name" value="YxaF_TetR_C"/>
</dbReference>
<dbReference type="PROSITE" id="PS50977">
    <property type="entry name" value="HTH_TETR_2"/>
    <property type="match status" value="1"/>
</dbReference>
<dbReference type="OrthoDB" id="9809772at2"/>
<evidence type="ECO:0000256" key="3">
    <source>
        <dbReference type="ARBA" id="ARBA00023163"/>
    </source>
</evidence>